<sequence length="66" mass="7836">MNSDNQATLRQYADVDVQALIEMCIPIRRNGNVRRSFNIPLEDYFFCTDPNLLNETFRSFYVTKRN</sequence>
<accession>A0AC35GE72</accession>
<evidence type="ECO:0000313" key="2">
    <source>
        <dbReference type="WBParaSite" id="PS1159_v2.g4106.t1"/>
    </source>
</evidence>
<evidence type="ECO:0000313" key="1">
    <source>
        <dbReference type="Proteomes" id="UP000887580"/>
    </source>
</evidence>
<organism evidence="1 2">
    <name type="scientific">Panagrolaimus sp. PS1159</name>
    <dbReference type="NCBI Taxonomy" id="55785"/>
    <lineage>
        <taxon>Eukaryota</taxon>
        <taxon>Metazoa</taxon>
        <taxon>Ecdysozoa</taxon>
        <taxon>Nematoda</taxon>
        <taxon>Chromadorea</taxon>
        <taxon>Rhabditida</taxon>
        <taxon>Tylenchina</taxon>
        <taxon>Panagrolaimomorpha</taxon>
        <taxon>Panagrolaimoidea</taxon>
        <taxon>Panagrolaimidae</taxon>
        <taxon>Panagrolaimus</taxon>
    </lineage>
</organism>
<dbReference type="Proteomes" id="UP000887580">
    <property type="component" value="Unplaced"/>
</dbReference>
<proteinExistence type="predicted"/>
<name>A0AC35GE72_9BILA</name>
<dbReference type="WBParaSite" id="PS1159_v2.g4106.t1">
    <property type="protein sequence ID" value="PS1159_v2.g4106.t1"/>
    <property type="gene ID" value="PS1159_v2.g4106"/>
</dbReference>
<protein>
    <submittedName>
        <fullName evidence="2">Uncharacterized protein</fullName>
    </submittedName>
</protein>
<reference evidence="2" key="1">
    <citation type="submission" date="2022-11" db="UniProtKB">
        <authorList>
            <consortium name="WormBaseParasite"/>
        </authorList>
    </citation>
    <scope>IDENTIFICATION</scope>
</reference>